<dbReference type="AlphaFoldDB" id="A0A7K3W847"/>
<accession>A0A7K3W847</accession>
<evidence type="ECO:0000313" key="8">
    <source>
        <dbReference type="Proteomes" id="UP000470470"/>
    </source>
</evidence>
<dbReference type="InterPro" id="IPR051409">
    <property type="entry name" value="Atypical_kinase_ADCK"/>
</dbReference>
<dbReference type="Pfam" id="PF03109">
    <property type="entry name" value="ABC1"/>
    <property type="match status" value="1"/>
</dbReference>
<proteinExistence type="inferred from homology"/>
<keyword evidence="8" id="KW-1185">Reference proteome</keyword>
<dbReference type="GO" id="GO:0016301">
    <property type="term" value="F:kinase activity"/>
    <property type="evidence" value="ECO:0007669"/>
    <property type="project" value="UniProtKB-KW"/>
</dbReference>
<evidence type="ECO:0000256" key="1">
    <source>
        <dbReference type="ARBA" id="ARBA00009670"/>
    </source>
</evidence>
<dbReference type="EMBL" id="JAAGWK010000002">
    <property type="protein sequence ID" value="NEL52506.1"/>
    <property type="molecule type" value="Genomic_DNA"/>
</dbReference>
<evidence type="ECO:0000313" key="7">
    <source>
        <dbReference type="EMBL" id="NEL52506.1"/>
    </source>
</evidence>
<sequence length="481" mass="51951">MATAPGVRVRRVPDRPVTRLGPGTRPGDHPPPGGAAVDTVPVTETGRPMPRGSVSRTAKLASLPLGAAGRATLGIGKRMSGRSSAEVSAELQQRTAEQLFAVLGQLKGGAMKLGQTLSVFEAAVPEEMAGPYREALVKLQEAAPPMPVRTVHGVLAQQLGSSWRQRFREFDDAPSAAASIGQVHRATWRDGRDVAVKIQYPGAATALIADLNQLGRFARLFAAFMPGMDIKPLVEELKARVIEELDYGMEADSQRAFAAAFAGDEQIVVPRIVASAPKVIVSEWLDGLPLAKIIASGTREQRDRAGLLMGVFHFSAPQRAGLLHADPHPGNFRLTADDRLGVIDFGATARLPEGLPEPIGRLLRWSLAGRAESVLADLRTEGFVRPEVQVDAEAVLDYLRPLMEPVATRHFHFTRAWMQAQALRLGDPRTEASKLGRQLNLPPNYLMIHRVTMGSIGVLCQLDAAGDYRGVIEEWLPGFAD</sequence>
<dbReference type="PANTHER" id="PTHR43851:SF3">
    <property type="entry name" value="COENZYME Q8"/>
    <property type="match status" value="1"/>
</dbReference>
<comment type="caution">
    <text evidence="7">The sequence shown here is derived from an EMBL/GenBank/DDBJ whole genome shotgun (WGS) entry which is preliminary data.</text>
</comment>
<comment type="similarity">
    <text evidence="1">Belongs to the protein kinase superfamily. ADCK protein kinase family.</text>
</comment>
<organism evidence="7 8">
    <name type="scientific">Goekera deserti</name>
    <dbReference type="NCBI Taxonomy" id="2497753"/>
    <lineage>
        <taxon>Bacteria</taxon>
        <taxon>Bacillati</taxon>
        <taxon>Actinomycetota</taxon>
        <taxon>Actinomycetes</taxon>
        <taxon>Geodermatophilales</taxon>
        <taxon>Geodermatophilaceae</taxon>
        <taxon>Goekera</taxon>
    </lineage>
</organism>
<evidence type="ECO:0000256" key="3">
    <source>
        <dbReference type="ARBA" id="ARBA00022741"/>
    </source>
</evidence>
<dbReference type="InterPro" id="IPR011009">
    <property type="entry name" value="Kinase-like_dom_sf"/>
</dbReference>
<feature type="domain" description="ABC1 atypical kinase-like" evidence="6">
    <location>
        <begin position="138"/>
        <end position="354"/>
    </location>
</feature>
<keyword evidence="2" id="KW-0808">Transferase</keyword>
<gene>
    <name evidence="7" type="ORF">G1H19_00555</name>
</gene>
<dbReference type="PANTHER" id="PTHR43851">
    <property type="match status" value="1"/>
</dbReference>
<evidence type="ECO:0000259" key="6">
    <source>
        <dbReference type="Pfam" id="PF03109"/>
    </source>
</evidence>
<dbReference type="InterPro" id="IPR034646">
    <property type="entry name" value="ADCK3_dom"/>
</dbReference>
<dbReference type="CDD" id="cd13970">
    <property type="entry name" value="ABC1_ADCK3"/>
    <property type="match status" value="1"/>
</dbReference>
<keyword evidence="7" id="KW-0418">Kinase</keyword>
<feature type="region of interest" description="Disordered" evidence="5">
    <location>
        <begin position="1"/>
        <end position="54"/>
    </location>
</feature>
<reference evidence="7 8" key="1">
    <citation type="submission" date="2020-02" db="EMBL/GenBank/DDBJ databases">
        <title>The whole genome sequence of CPCC 205119.</title>
        <authorList>
            <person name="Jiang Z."/>
        </authorList>
    </citation>
    <scope>NUCLEOTIDE SEQUENCE [LARGE SCALE GENOMIC DNA]</scope>
    <source>
        <strain evidence="7 8">CPCC 205119</strain>
    </source>
</reference>
<dbReference type="GO" id="GO:0005524">
    <property type="term" value="F:ATP binding"/>
    <property type="evidence" value="ECO:0007669"/>
    <property type="project" value="UniProtKB-KW"/>
</dbReference>
<keyword evidence="4" id="KW-0067">ATP-binding</keyword>
<keyword evidence="3" id="KW-0547">Nucleotide-binding</keyword>
<dbReference type="Proteomes" id="UP000470470">
    <property type="component" value="Unassembled WGS sequence"/>
</dbReference>
<protein>
    <submittedName>
        <fullName evidence="7">AarF/ABC1/UbiB kinase family protein</fullName>
    </submittedName>
</protein>
<dbReference type="SUPFAM" id="SSF56112">
    <property type="entry name" value="Protein kinase-like (PK-like)"/>
    <property type="match status" value="1"/>
</dbReference>
<evidence type="ECO:0000256" key="2">
    <source>
        <dbReference type="ARBA" id="ARBA00022679"/>
    </source>
</evidence>
<evidence type="ECO:0000256" key="5">
    <source>
        <dbReference type="SAM" id="MobiDB-lite"/>
    </source>
</evidence>
<dbReference type="InterPro" id="IPR004147">
    <property type="entry name" value="ABC1_dom"/>
</dbReference>
<name>A0A7K3W847_9ACTN</name>
<evidence type="ECO:0000256" key="4">
    <source>
        <dbReference type="ARBA" id="ARBA00022840"/>
    </source>
</evidence>